<accession>A0ABR2V330</accession>
<proteinExistence type="predicted"/>
<comment type="caution">
    <text evidence="2">The sequence shown here is derived from an EMBL/GenBank/DDBJ whole genome shotgun (WGS) entry which is preliminary data.</text>
</comment>
<feature type="region of interest" description="Disordered" evidence="1">
    <location>
        <begin position="338"/>
        <end position="358"/>
    </location>
</feature>
<dbReference type="EMBL" id="JARVKF010000190">
    <property type="protein sequence ID" value="KAK9421327.1"/>
    <property type="molecule type" value="Genomic_DNA"/>
</dbReference>
<protein>
    <submittedName>
        <fullName evidence="2">Uncharacterized protein</fullName>
    </submittedName>
</protein>
<dbReference type="Proteomes" id="UP001408356">
    <property type="component" value="Unassembled WGS sequence"/>
</dbReference>
<reference evidence="2 3" key="1">
    <citation type="journal article" date="2024" name="J. Plant Pathol.">
        <title>Sequence and assembly of the genome of Seiridium unicorne, isolate CBS 538.82, causal agent of cypress canker disease.</title>
        <authorList>
            <person name="Scali E."/>
            <person name="Rocca G.D."/>
            <person name="Danti R."/>
            <person name="Garbelotto M."/>
            <person name="Barberini S."/>
            <person name="Baroncelli R."/>
            <person name="Emiliani G."/>
        </authorList>
    </citation>
    <scope>NUCLEOTIDE SEQUENCE [LARGE SCALE GENOMIC DNA]</scope>
    <source>
        <strain evidence="2 3">BM-138-508</strain>
    </source>
</reference>
<organism evidence="2 3">
    <name type="scientific">Seiridium unicorne</name>
    <dbReference type="NCBI Taxonomy" id="138068"/>
    <lineage>
        <taxon>Eukaryota</taxon>
        <taxon>Fungi</taxon>
        <taxon>Dikarya</taxon>
        <taxon>Ascomycota</taxon>
        <taxon>Pezizomycotina</taxon>
        <taxon>Sordariomycetes</taxon>
        <taxon>Xylariomycetidae</taxon>
        <taxon>Amphisphaeriales</taxon>
        <taxon>Sporocadaceae</taxon>
        <taxon>Seiridium</taxon>
    </lineage>
</organism>
<keyword evidence="3" id="KW-1185">Reference proteome</keyword>
<dbReference type="PANTHER" id="PTHR47784">
    <property type="entry name" value="STEROL UPTAKE CONTROL PROTEIN 2"/>
    <property type="match status" value="1"/>
</dbReference>
<evidence type="ECO:0000313" key="3">
    <source>
        <dbReference type="Proteomes" id="UP001408356"/>
    </source>
</evidence>
<evidence type="ECO:0000313" key="2">
    <source>
        <dbReference type="EMBL" id="KAK9421327.1"/>
    </source>
</evidence>
<dbReference type="InterPro" id="IPR053157">
    <property type="entry name" value="Sterol_Uptake_Regulator"/>
</dbReference>
<gene>
    <name evidence="2" type="ORF">SUNI508_05865</name>
</gene>
<name>A0ABR2V330_9PEZI</name>
<evidence type="ECO:0000256" key="1">
    <source>
        <dbReference type="SAM" id="MobiDB-lite"/>
    </source>
</evidence>
<sequence>MNPPHDASPASLSTLNTHSHHLRAGQSIFNQYYNIPPRLSDPSDPAQRMISFALEKLWLQPCVSAHEEAVWRTVLESQASRFQYLDHSAASLWALHQSFQGTPSASALRASAYRYNLEASNLFRQSNQTVTEDNWLAVLAFGIAVIIFHLANSQTNDDDSHDYMEAFNILRGTSRMARAVIPYFHRSHLKLYVDNRQKFFRPSWDQDVWRRLDHLDAVIGVGGSRPDVTQACHSAVAVLKNWAKETDAYPRTWAHFLRWPGTVSEDFVKLLSEGNESALLVFVYWCTIMHRSPRRWFMKDWACRDVRLATKAMDATWDCLLEWPRSVLGQSHPTTTFPALEVFDDGPRLDQRGLPNTP</sequence>
<dbReference type="PANTHER" id="PTHR47784:SF5">
    <property type="entry name" value="STEROL UPTAKE CONTROL PROTEIN 2"/>
    <property type="match status" value="1"/>
</dbReference>